<dbReference type="Pfam" id="PF13589">
    <property type="entry name" value="HATPase_c_3"/>
    <property type="match status" value="1"/>
</dbReference>
<dbReference type="GO" id="GO:0006298">
    <property type="term" value="P:mismatch repair"/>
    <property type="evidence" value="ECO:0007669"/>
    <property type="project" value="InterPro"/>
</dbReference>
<dbReference type="PANTHER" id="PTHR10073:SF52">
    <property type="entry name" value="MISMATCH REPAIR ENDONUCLEASE PMS2"/>
    <property type="match status" value="1"/>
</dbReference>
<dbReference type="PROSITE" id="PS00058">
    <property type="entry name" value="DNA_MISMATCH_REPAIR_1"/>
    <property type="match status" value="1"/>
</dbReference>
<sequence length="166" mass="17833">MTIRPLSDLTQRRLVSGQVLLDIPSLVKELLENSLDAGATTIAVKLSNHGLTTVTVADNGCGIDSTSHHLVGIRNTTSKLAQWTDLERVTSLGFRGEALSSICSTAYAVQITTRTAVCPVGSVLTLDNQGRVTRVHSTSAEVGTTVFIEKPLSRLPVRREVSIAYF</sequence>
<dbReference type="InterPro" id="IPR038973">
    <property type="entry name" value="MutL/Mlh/Pms-like"/>
</dbReference>
<keyword evidence="3" id="KW-1185">Reference proteome</keyword>
<dbReference type="PANTHER" id="PTHR10073">
    <property type="entry name" value="DNA MISMATCH REPAIR PROTEIN MLH, PMS, MUTL"/>
    <property type="match status" value="1"/>
</dbReference>
<dbReference type="GO" id="GO:0140664">
    <property type="term" value="F:ATP-dependent DNA damage sensor activity"/>
    <property type="evidence" value="ECO:0007669"/>
    <property type="project" value="InterPro"/>
</dbReference>
<dbReference type="AlphaFoldDB" id="A0A4P9ZQ74"/>
<dbReference type="InterPro" id="IPR014762">
    <property type="entry name" value="DNA_mismatch_repair_CS"/>
</dbReference>
<proteinExistence type="inferred from homology"/>
<evidence type="ECO:0000313" key="2">
    <source>
        <dbReference type="EMBL" id="RKP34871.1"/>
    </source>
</evidence>
<dbReference type="SUPFAM" id="SSF55874">
    <property type="entry name" value="ATPase domain of HSP90 chaperone/DNA topoisomerase II/histidine kinase"/>
    <property type="match status" value="1"/>
</dbReference>
<keyword evidence="2" id="KW-0418">Kinase</keyword>
<keyword evidence="2" id="KW-0808">Transferase</keyword>
<gene>
    <name evidence="2" type="ORF">BJ085DRAFT_23487</name>
</gene>
<dbReference type="Gene3D" id="3.30.565.10">
    <property type="entry name" value="Histidine kinase-like ATPase, C-terminal domain"/>
    <property type="match status" value="1"/>
</dbReference>
<dbReference type="STRING" id="215637.A0A4P9ZQ74"/>
<dbReference type="InterPro" id="IPR036890">
    <property type="entry name" value="HATPase_C_sf"/>
</dbReference>
<dbReference type="Proteomes" id="UP000268162">
    <property type="component" value="Unassembled WGS sequence"/>
</dbReference>
<evidence type="ECO:0000256" key="1">
    <source>
        <dbReference type="ARBA" id="ARBA00006082"/>
    </source>
</evidence>
<reference evidence="3" key="1">
    <citation type="journal article" date="2018" name="Nat. Microbiol.">
        <title>Leveraging single-cell genomics to expand the fungal tree of life.</title>
        <authorList>
            <person name="Ahrendt S.R."/>
            <person name="Quandt C.A."/>
            <person name="Ciobanu D."/>
            <person name="Clum A."/>
            <person name="Salamov A."/>
            <person name="Andreopoulos B."/>
            <person name="Cheng J.F."/>
            <person name="Woyke T."/>
            <person name="Pelin A."/>
            <person name="Henrissat B."/>
            <person name="Reynolds N.K."/>
            <person name="Benny G.L."/>
            <person name="Smith M.E."/>
            <person name="James T.Y."/>
            <person name="Grigoriev I.V."/>
        </authorList>
    </citation>
    <scope>NUCLEOTIDE SEQUENCE [LARGE SCALE GENOMIC DNA]</scope>
    <source>
        <strain evidence="3">RSA 468</strain>
    </source>
</reference>
<dbReference type="GO" id="GO:0016887">
    <property type="term" value="F:ATP hydrolysis activity"/>
    <property type="evidence" value="ECO:0007669"/>
    <property type="project" value="InterPro"/>
</dbReference>
<dbReference type="GO" id="GO:0016301">
    <property type="term" value="F:kinase activity"/>
    <property type="evidence" value="ECO:0007669"/>
    <property type="project" value="UniProtKB-KW"/>
</dbReference>
<name>A0A4P9ZQ74_9FUNG</name>
<comment type="similarity">
    <text evidence="1">Belongs to the DNA mismatch repair MutL/HexB family.</text>
</comment>
<protein>
    <submittedName>
        <fullName evidence="2">Histidine kinase-like ATPase</fullName>
    </submittedName>
</protein>
<accession>A0A4P9ZQ74</accession>
<dbReference type="EMBL" id="ML003040">
    <property type="protein sequence ID" value="RKP34871.1"/>
    <property type="molecule type" value="Genomic_DNA"/>
</dbReference>
<dbReference type="GO" id="GO:0032389">
    <property type="term" value="C:MutLalpha complex"/>
    <property type="evidence" value="ECO:0007669"/>
    <property type="project" value="TreeGrafter"/>
</dbReference>
<evidence type="ECO:0000313" key="3">
    <source>
        <dbReference type="Proteomes" id="UP000268162"/>
    </source>
</evidence>
<organism evidence="2 3">
    <name type="scientific">Dimargaris cristalligena</name>
    <dbReference type="NCBI Taxonomy" id="215637"/>
    <lineage>
        <taxon>Eukaryota</taxon>
        <taxon>Fungi</taxon>
        <taxon>Fungi incertae sedis</taxon>
        <taxon>Zoopagomycota</taxon>
        <taxon>Kickxellomycotina</taxon>
        <taxon>Dimargaritomycetes</taxon>
        <taxon>Dimargaritales</taxon>
        <taxon>Dimargaritaceae</taxon>
        <taxon>Dimargaris</taxon>
    </lineage>
</organism>